<evidence type="ECO:0000259" key="17">
    <source>
        <dbReference type="PROSITE" id="PS51483"/>
    </source>
</evidence>
<evidence type="ECO:0000256" key="10">
    <source>
        <dbReference type="ARBA" id="ARBA00022842"/>
    </source>
</evidence>
<dbReference type="InterPro" id="IPR041616">
    <property type="entry name" value="PheRS_beta_core"/>
</dbReference>
<keyword evidence="10 15" id="KW-0460">Magnesium</keyword>
<evidence type="ECO:0000256" key="13">
    <source>
        <dbReference type="ARBA" id="ARBA00023146"/>
    </source>
</evidence>
<dbReference type="GO" id="GO:0009328">
    <property type="term" value="C:phenylalanine-tRNA ligase complex"/>
    <property type="evidence" value="ECO:0007669"/>
    <property type="project" value="TreeGrafter"/>
</dbReference>
<dbReference type="Gene3D" id="3.30.930.10">
    <property type="entry name" value="Bira Bifunctional Protein, Domain 2"/>
    <property type="match status" value="1"/>
</dbReference>
<dbReference type="NCBIfam" id="TIGR00472">
    <property type="entry name" value="pheT_bact"/>
    <property type="match status" value="1"/>
</dbReference>
<dbReference type="EC" id="6.1.1.20" evidence="15"/>
<dbReference type="GO" id="GO:0000049">
    <property type="term" value="F:tRNA binding"/>
    <property type="evidence" value="ECO:0007669"/>
    <property type="project" value="UniProtKB-KW"/>
</dbReference>
<feature type="domain" description="FDX-ACB" evidence="16">
    <location>
        <begin position="614"/>
        <end position="707"/>
    </location>
</feature>
<dbReference type="SUPFAM" id="SSF46955">
    <property type="entry name" value="Putative DNA-binding domain"/>
    <property type="match status" value="2"/>
</dbReference>
<feature type="binding site" evidence="15">
    <location>
        <position position="353"/>
    </location>
    <ligand>
        <name>Mg(2+)</name>
        <dbReference type="ChEBI" id="CHEBI:18420"/>
        <note>shared with alpha subunit</note>
    </ligand>
</feature>
<keyword evidence="7 15" id="KW-0479">Metal-binding</keyword>
<gene>
    <name evidence="15 18" type="primary">pheT</name>
    <name evidence="18" type="ORF">K8I29_10435</name>
</gene>
<dbReference type="InterPro" id="IPR004532">
    <property type="entry name" value="Phe-tRNA-ligase_IIc_bsu_bact"/>
</dbReference>
<comment type="similarity">
    <text evidence="2 15">Belongs to the phenylalanyl-tRNA synthetase beta subunit family. Type 1 subfamily.</text>
</comment>
<dbReference type="SUPFAM" id="SSF56037">
    <property type="entry name" value="PheT/TilS domain"/>
    <property type="match status" value="1"/>
</dbReference>
<evidence type="ECO:0000256" key="14">
    <source>
        <dbReference type="ARBA" id="ARBA00049255"/>
    </source>
</evidence>
<dbReference type="PANTHER" id="PTHR10947:SF0">
    <property type="entry name" value="PHENYLALANINE--TRNA LIGASE BETA SUBUNIT"/>
    <property type="match status" value="1"/>
</dbReference>
<evidence type="ECO:0000256" key="7">
    <source>
        <dbReference type="ARBA" id="ARBA00022723"/>
    </source>
</evidence>
<evidence type="ECO:0000313" key="18">
    <source>
        <dbReference type="EMBL" id="MBZ0156607.1"/>
    </source>
</evidence>
<keyword evidence="4 15" id="KW-0963">Cytoplasm</keyword>
<dbReference type="Pfam" id="PF03147">
    <property type="entry name" value="FDX-ACB"/>
    <property type="match status" value="1"/>
</dbReference>
<feature type="binding site" evidence="15">
    <location>
        <position position="344"/>
    </location>
    <ligand>
        <name>Mg(2+)</name>
        <dbReference type="ChEBI" id="CHEBI:18420"/>
        <note>shared with alpha subunit</note>
    </ligand>
</feature>
<feature type="binding site" evidence="15">
    <location>
        <position position="350"/>
    </location>
    <ligand>
        <name>Mg(2+)</name>
        <dbReference type="ChEBI" id="CHEBI:18420"/>
        <note>shared with alpha subunit</note>
    </ligand>
</feature>
<keyword evidence="8 15" id="KW-0547">Nucleotide-binding</keyword>
<dbReference type="Gene3D" id="3.30.56.10">
    <property type="match status" value="2"/>
</dbReference>
<evidence type="ECO:0000256" key="1">
    <source>
        <dbReference type="ARBA" id="ARBA00004496"/>
    </source>
</evidence>
<evidence type="ECO:0000256" key="15">
    <source>
        <dbReference type="HAMAP-Rule" id="MF_00283"/>
    </source>
</evidence>
<dbReference type="SMART" id="SM00873">
    <property type="entry name" value="B3_4"/>
    <property type="match status" value="1"/>
</dbReference>
<evidence type="ECO:0000256" key="6">
    <source>
        <dbReference type="ARBA" id="ARBA00022598"/>
    </source>
</evidence>
<dbReference type="PROSITE" id="PS51447">
    <property type="entry name" value="FDX_ACB"/>
    <property type="match status" value="1"/>
</dbReference>
<dbReference type="Pfam" id="PF03484">
    <property type="entry name" value="B5"/>
    <property type="match status" value="1"/>
</dbReference>
<comment type="caution">
    <text evidence="18">The sequence shown here is derived from an EMBL/GenBank/DDBJ whole genome shotgun (WGS) entry which is preliminary data.</text>
</comment>
<evidence type="ECO:0000256" key="9">
    <source>
        <dbReference type="ARBA" id="ARBA00022840"/>
    </source>
</evidence>
<dbReference type="SUPFAM" id="SSF54991">
    <property type="entry name" value="Anticodon-binding domain of PheRS"/>
    <property type="match status" value="1"/>
</dbReference>
<dbReference type="InterPro" id="IPR009061">
    <property type="entry name" value="DNA-bd_dom_put_sf"/>
</dbReference>
<dbReference type="GO" id="GO:0000287">
    <property type="term" value="F:magnesium ion binding"/>
    <property type="evidence" value="ECO:0007669"/>
    <property type="project" value="UniProtKB-UniRule"/>
</dbReference>
<dbReference type="PANTHER" id="PTHR10947">
    <property type="entry name" value="PHENYLALANYL-TRNA SYNTHETASE BETA CHAIN AND LEUCINE-RICH REPEAT-CONTAINING PROTEIN 47"/>
    <property type="match status" value="1"/>
</dbReference>
<comment type="subunit">
    <text evidence="3 15">Tetramer of two alpha and two beta subunits.</text>
</comment>
<proteinExistence type="inferred from homology"/>
<protein>
    <recommendedName>
        <fullName evidence="15">Phenylalanine--tRNA ligase beta subunit</fullName>
        <ecNumber evidence="15">6.1.1.20</ecNumber>
    </recommendedName>
    <alternativeName>
        <fullName evidence="15">Phenylalanyl-tRNA synthetase beta subunit</fullName>
        <shortName evidence="15">PheRS</shortName>
    </alternativeName>
</protein>
<dbReference type="InterPro" id="IPR005146">
    <property type="entry name" value="B3/B4_tRNA-bd"/>
</dbReference>
<dbReference type="SMART" id="SM00896">
    <property type="entry name" value="FDX-ACB"/>
    <property type="match status" value="1"/>
</dbReference>
<dbReference type="HAMAP" id="MF_00283">
    <property type="entry name" value="Phe_tRNA_synth_beta1"/>
    <property type="match status" value="1"/>
</dbReference>
<dbReference type="InterPro" id="IPR036690">
    <property type="entry name" value="Fdx_antiC-bd_sf"/>
</dbReference>
<dbReference type="InterPro" id="IPR005147">
    <property type="entry name" value="tRNA_synthase_B5-dom"/>
</dbReference>
<organism evidence="18 19">
    <name type="scientific">Candidatus Nitrobium versatile</name>
    <dbReference type="NCBI Taxonomy" id="2884831"/>
    <lineage>
        <taxon>Bacteria</taxon>
        <taxon>Pseudomonadati</taxon>
        <taxon>Nitrospirota</taxon>
        <taxon>Nitrospiria</taxon>
        <taxon>Nitrospirales</taxon>
        <taxon>Nitrospiraceae</taxon>
        <taxon>Candidatus Nitrobium</taxon>
    </lineage>
</organism>
<dbReference type="InterPro" id="IPR045864">
    <property type="entry name" value="aa-tRNA-synth_II/BPL/LPL"/>
</dbReference>
<sequence length="708" mass="79004">MRVPFEWLKEFLPLGASPEEVARKLTMVGLEVEALERTGEDVIFEVNVTPNRADCLSIVGIARELAAAYGLKLTLPEHDIVAETGELDFNVDILDTSLCRRYAGRIVKNLTVGPSPEWMKSRLEKCGIRSINNVVDVTNYVLLELGHPLHAFDLETIRDHCIRVGTPAMIRGEGAQVTFTTLEGKERAIPGEALLIWDAEEPVAIAGIMGGRETEVSETTRNIFIESAYFDPVSVRKTSRALGLKTESSYRFERGTDIRMLKKALDRAAFLMKKIAGGTIYGKIDIYPKKYTPAGIRMQYERVERVLGLGMSREEISRSLAALGFTLEESGDSAIVTPPAYRTDVTRDADIMEELARSYGYDRIPAVLPKATLGEEDRESFRKSAGERIGNTLKESFLKSGFTEVINYSFMGVQDLEILGIPADDRRTRAVQIQNPLKVEDSLMRTALLPSLLRNVVHNVAHDNREFRLFETAKVFLDGHPSCRGGTGNGRSGALLPEERKHLAAVSYRERTRSLYREDTPDFFVVKGVFEAVLGDLKIANCTFVRSSEPFLHPGQSADILIGGTKIGYIGSLSPVVVERLAIKAQKPSIVVIEFDTEALLPFAVQDVRYKPLPKYPSIERDTALIVDADLEASAVMQWLREYPSDLIEGTVLFDVYQGKNIPAGKKSLAFTVRYRAVDRTLREEEIDSLHSSLVEYMREKTKGEVRS</sequence>
<evidence type="ECO:0000313" key="19">
    <source>
        <dbReference type="Proteomes" id="UP000705867"/>
    </source>
</evidence>
<keyword evidence="11" id="KW-0694">RNA-binding</keyword>
<dbReference type="InterPro" id="IPR045060">
    <property type="entry name" value="Phe-tRNA-ligase_IIc_bsu"/>
</dbReference>
<dbReference type="InterPro" id="IPR005121">
    <property type="entry name" value="Fdx_antiC-bd"/>
</dbReference>
<dbReference type="CDD" id="cd00769">
    <property type="entry name" value="PheRS_beta_core"/>
    <property type="match status" value="1"/>
</dbReference>
<feature type="binding site" evidence="15">
    <location>
        <position position="354"/>
    </location>
    <ligand>
        <name>Mg(2+)</name>
        <dbReference type="ChEBI" id="CHEBI:18420"/>
        <note>shared with alpha subunit</note>
    </ligand>
</feature>
<dbReference type="InterPro" id="IPR020825">
    <property type="entry name" value="Phe-tRNA_synthase-like_B3/B4"/>
</dbReference>
<comment type="subcellular location">
    <subcellularLocation>
        <location evidence="1 15">Cytoplasm</location>
    </subcellularLocation>
</comment>
<evidence type="ECO:0000256" key="12">
    <source>
        <dbReference type="ARBA" id="ARBA00022917"/>
    </source>
</evidence>
<dbReference type="FunFam" id="3.30.56.10:FF:000001">
    <property type="entry name" value="Phenylalanine--tRNA ligase beta subunit"/>
    <property type="match status" value="1"/>
</dbReference>
<evidence type="ECO:0000256" key="4">
    <source>
        <dbReference type="ARBA" id="ARBA00022490"/>
    </source>
</evidence>
<reference evidence="18" key="2">
    <citation type="submission" date="2021-08" db="EMBL/GenBank/DDBJ databases">
        <authorList>
            <person name="Dalcin Martins P."/>
        </authorList>
    </citation>
    <scope>NUCLEOTIDE SEQUENCE</scope>
    <source>
        <strain evidence="18">MAG_39</strain>
    </source>
</reference>
<keyword evidence="12 15" id="KW-0648">Protein biosynthesis</keyword>
<evidence type="ECO:0000256" key="2">
    <source>
        <dbReference type="ARBA" id="ARBA00008653"/>
    </source>
</evidence>
<dbReference type="GO" id="GO:0006432">
    <property type="term" value="P:phenylalanyl-tRNA aminoacylation"/>
    <property type="evidence" value="ECO:0007669"/>
    <property type="project" value="UniProtKB-UniRule"/>
</dbReference>
<keyword evidence="5" id="KW-0820">tRNA-binding</keyword>
<dbReference type="FunFam" id="3.50.40.10:FF:000001">
    <property type="entry name" value="Phenylalanine--tRNA ligase beta subunit"/>
    <property type="match status" value="1"/>
</dbReference>
<dbReference type="GO" id="GO:0004826">
    <property type="term" value="F:phenylalanine-tRNA ligase activity"/>
    <property type="evidence" value="ECO:0007669"/>
    <property type="project" value="UniProtKB-UniRule"/>
</dbReference>
<name>A0A953JAY7_9BACT</name>
<dbReference type="Gene3D" id="3.30.70.380">
    <property type="entry name" value="Ferrodoxin-fold anticodon-binding domain"/>
    <property type="match status" value="1"/>
</dbReference>
<dbReference type="Pfam" id="PF17759">
    <property type="entry name" value="tRNA_synthFbeta"/>
    <property type="match status" value="1"/>
</dbReference>
<feature type="domain" description="B5" evidence="17">
    <location>
        <begin position="291"/>
        <end position="366"/>
    </location>
</feature>
<evidence type="ECO:0000259" key="16">
    <source>
        <dbReference type="PROSITE" id="PS51447"/>
    </source>
</evidence>
<dbReference type="SMART" id="SM00874">
    <property type="entry name" value="B5"/>
    <property type="match status" value="1"/>
</dbReference>
<dbReference type="Pfam" id="PF03483">
    <property type="entry name" value="B3_4"/>
    <property type="match status" value="1"/>
</dbReference>
<keyword evidence="6 15" id="KW-0436">Ligase</keyword>
<dbReference type="GO" id="GO:0005524">
    <property type="term" value="F:ATP binding"/>
    <property type="evidence" value="ECO:0007669"/>
    <property type="project" value="UniProtKB-UniRule"/>
</dbReference>
<dbReference type="Proteomes" id="UP000705867">
    <property type="component" value="Unassembled WGS sequence"/>
</dbReference>
<keyword evidence="13 15" id="KW-0030">Aminoacyl-tRNA synthetase</keyword>
<evidence type="ECO:0000256" key="5">
    <source>
        <dbReference type="ARBA" id="ARBA00022555"/>
    </source>
</evidence>
<dbReference type="FunFam" id="3.30.70.380:FF:000001">
    <property type="entry name" value="Phenylalanine--tRNA ligase beta subunit"/>
    <property type="match status" value="1"/>
</dbReference>
<dbReference type="EMBL" id="JAIOIV010000082">
    <property type="protein sequence ID" value="MBZ0156607.1"/>
    <property type="molecule type" value="Genomic_DNA"/>
</dbReference>
<accession>A0A953JAY7</accession>
<reference evidence="18" key="1">
    <citation type="journal article" date="2021" name="bioRxiv">
        <title>Unraveling nitrogen, sulfur and carbon metabolic pathways and microbial community transcriptional responses to substrate deprivation and toxicity stresses in a bioreactor mimicking anoxic brackish coastal sediment conditions.</title>
        <authorList>
            <person name="Martins P.D."/>
            <person name="Echeveste M.J."/>
            <person name="Arshad A."/>
            <person name="Kurth J."/>
            <person name="Ouboter H."/>
            <person name="Jetten M.S.M."/>
            <person name="Welte C.U."/>
        </authorList>
    </citation>
    <scope>NUCLEOTIDE SEQUENCE</scope>
    <source>
        <strain evidence="18">MAG_39</strain>
    </source>
</reference>
<keyword evidence="9 15" id="KW-0067">ATP-binding</keyword>
<dbReference type="SUPFAM" id="SSF55681">
    <property type="entry name" value="Class II aaRS and biotin synthetases"/>
    <property type="match status" value="1"/>
</dbReference>
<dbReference type="PROSITE" id="PS51483">
    <property type="entry name" value="B5"/>
    <property type="match status" value="1"/>
</dbReference>
<comment type="cofactor">
    <cofactor evidence="15">
        <name>Mg(2+)</name>
        <dbReference type="ChEBI" id="CHEBI:18420"/>
    </cofactor>
    <text evidence="15">Binds 2 magnesium ions per tetramer.</text>
</comment>
<comment type="catalytic activity">
    <reaction evidence="14 15">
        <text>tRNA(Phe) + L-phenylalanine + ATP = L-phenylalanyl-tRNA(Phe) + AMP + diphosphate + H(+)</text>
        <dbReference type="Rhea" id="RHEA:19413"/>
        <dbReference type="Rhea" id="RHEA-COMP:9668"/>
        <dbReference type="Rhea" id="RHEA-COMP:9699"/>
        <dbReference type="ChEBI" id="CHEBI:15378"/>
        <dbReference type="ChEBI" id="CHEBI:30616"/>
        <dbReference type="ChEBI" id="CHEBI:33019"/>
        <dbReference type="ChEBI" id="CHEBI:58095"/>
        <dbReference type="ChEBI" id="CHEBI:78442"/>
        <dbReference type="ChEBI" id="CHEBI:78531"/>
        <dbReference type="ChEBI" id="CHEBI:456215"/>
        <dbReference type="EC" id="6.1.1.20"/>
    </reaction>
</comment>
<evidence type="ECO:0000256" key="3">
    <source>
        <dbReference type="ARBA" id="ARBA00011209"/>
    </source>
</evidence>
<dbReference type="Gene3D" id="3.50.40.10">
    <property type="entry name" value="Phenylalanyl-trna Synthetase, Chain B, domain 3"/>
    <property type="match status" value="1"/>
</dbReference>
<evidence type="ECO:0000256" key="11">
    <source>
        <dbReference type="ARBA" id="ARBA00022884"/>
    </source>
</evidence>
<dbReference type="AlphaFoldDB" id="A0A953JAY7"/>
<evidence type="ECO:0000256" key="8">
    <source>
        <dbReference type="ARBA" id="ARBA00022741"/>
    </source>
</evidence>